<reference evidence="2 3" key="1">
    <citation type="submission" date="2019-02" db="EMBL/GenBank/DDBJ databases">
        <title>Deep-cultivation of Planctomycetes and their phenomic and genomic characterization uncovers novel biology.</title>
        <authorList>
            <person name="Wiegand S."/>
            <person name="Jogler M."/>
            <person name="Boedeker C."/>
            <person name="Pinto D."/>
            <person name="Vollmers J."/>
            <person name="Rivas-Marin E."/>
            <person name="Kohn T."/>
            <person name="Peeters S.H."/>
            <person name="Heuer A."/>
            <person name="Rast P."/>
            <person name="Oberbeckmann S."/>
            <person name="Bunk B."/>
            <person name="Jeske O."/>
            <person name="Meyerdierks A."/>
            <person name="Storesund J.E."/>
            <person name="Kallscheuer N."/>
            <person name="Luecker S."/>
            <person name="Lage O.M."/>
            <person name="Pohl T."/>
            <person name="Merkel B.J."/>
            <person name="Hornburger P."/>
            <person name="Mueller R.-W."/>
            <person name="Bruemmer F."/>
            <person name="Labrenz M."/>
            <person name="Spormann A.M."/>
            <person name="Op Den Camp H."/>
            <person name="Overmann J."/>
            <person name="Amann R."/>
            <person name="Jetten M.S.M."/>
            <person name="Mascher T."/>
            <person name="Medema M.H."/>
            <person name="Devos D.P."/>
            <person name="Kaster A.-K."/>
            <person name="Ovreas L."/>
            <person name="Rohde M."/>
            <person name="Galperin M.Y."/>
            <person name="Jogler C."/>
        </authorList>
    </citation>
    <scope>NUCLEOTIDE SEQUENCE [LARGE SCALE GENOMIC DNA]</scope>
    <source>
        <strain evidence="2 3">Pan14r</strain>
    </source>
</reference>
<organism evidence="2 3">
    <name type="scientific">Crateriforma conspicua</name>
    <dbReference type="NCBI Taxonomy" id="2527996"/>
    <lineage>
        <taxon>Bacteria</taxon>
        <taxon>Pseudomonadati</taxon>
        <taxon>Planctomycetota</taxon>
        <taxon>Planctomycetia</taxon>
        <taxon>Planctomycetales</taxon>
        <taxon>Planctomycetaceae</taxon>
        <taxon>Crateriforma</taxon>
    </lineage>
</organism>
<sequence length="176" mass="19068">MLIDLQIFLCDPLGMKKAASRSEKRSEVISVDQLIEISDLLVNMGKDFRMVYERAESLGLSELEVKSVKTLNLGIENVHTGMKRCREAVDEIALRTALSPLVGGRQSAAGETADRGADLEGSKRTSIPDIPGVQSASEADAANENRREGVERAVKKASTKRKAATPKTTKRKKASG</sequence>
<dbReference type="RefSeq" id="WP_197204092.1">
    <property type="nucleotide sequence ID" value="NZ_SJPL01000002.1"/>
</dbReference>
<feature type="compositionally biased region" description="Basic residues" evidence="1">
    <location>
        <begin position="155"/>
        <end position="176"/>
    </location>
</feature>
<dbReference type="Proteomes" id="UP000317238">
    <property type="component" value="Unassembled WGS sequence"/>
</dbReference>
<accession>A0A5C5XRY0</accession>
<feature type="region of interest" description="Disordered" evidence="1">
    <location>
        <begin position="103"/>
        <end position="176"/>
    </location>
</feature>
<comment type="caution">
    <text evidence="2">The sequence shown here is derived from an EMBL/GenBank/DDBJ whole genome shotgun (WGS) entry which is preliminary data.</text>
</comment>
<proteinExistence type="predicted"/>
<protein>
    <submittedName>
        <fullName evidence="2">Uncharacterized protein</fullName>
    </submittedName>
</protein>
<feature type="compositionally biased region" description="Basic and acidic residues" evidence="1">
    <location>
        <begin position="112"/>
        <end position="123"/>
    </location>
</feature>
<evidence type="ECO:0000256" key="1">
    <source>
        <dbReference type="SAM" id="MobiDB-lite"/>
    </source>
</evidence>
<evidence type="ECO:0000313" key="3">
    <source>
        <dbReference type="Proteomes" id="UP000317238"/>
    </source>
</evidence>
<keyword evidence="3" id="KW-1185">Reference proteome</keyword>
<name>A0A5C5XRY0_9PLAN</name>
<gene>
    <name evidence="2" type="ORF">Pan14r_52020</name>
</gene>
<dbReference type="EMBL" id="SJPL01000002">
    <property type="protein sequence ID" value="TWT65654.1"/>
    <property type="molecule type" value="Genomic_DNA"/>
</dbReference>
<dbReference type="AlphaFoldDB" id="A0A5C5XRY0"/>
<feature type="compositionally biased region" description="Basic and acidic residues" evidence="1">
    <location>
        <begin position="143"/>
        <end position="154"/>
    </location>
</feature>
<evidence type="ECO:0000313" key="2">
    <source>
        <dbReference type="EMBL" id="TWT65654.1"/>
    </source>
</evidence>